<evidence type="ECO:0000313" key="2">
    <source>
        <dbReference type="EMBL" id="MDD1782382.1"/>
    </source>
</evidence>
<sequence length="131" mass="14166">MSNVSKGPLFALVVFVTLLGCASVLKSAGILAEQIRATEVLMGGDIYLHLCGSFILGMLCRLTTQRKICFGLPPATLFVLVLVVLDESLQSLIPSRQFSWLDMAVNVVGVLFGTYFCSVIAIAWSKNKATH</sequence>
<dbReference type="EMBL" id="JAJUBB010000010">
    <property type="protein sequence ID" value="MDD1782382.1"/>
    <property type="molecule type" value="Genomic_DNA"/>
</dbReference>
<dbReference type="PROSITE" id="PS51257">
    <property type="entry name" value="PROKAR_LIPOPROTEIN"/>
    <property type="match status" value="1"/>
</dbReference>
<comment type="caution">
    <text evidence="2">The sequence shown here is derived from an EMBL/GenBank/DDBJ whole genome shotgun (WGS) entry which is preliminary data.</text>
</comment>
<evidence type="ECO:0000256" key="1">
    <source>
        <dbReference type="SAM" id="Phobius"/>
    </source>
</evidence>
<organism evidence="2 3">
    <name type="scientific">Enterovibrio qingdaonensis</name>
    <dbReference type="NCBI Taxonomy" id="2899818"/>
    <lineage>
        <taxon>Bacteria</taxon>
        <taxon>Pseudomonadati</taxon>
        <taxon>Pseudomonadota</taxon>
        <taxon>Gammaproteobacteria</taxon>
        <taxon>Vibrionales</taxon>
        <taxon>Vibrionaceae</taxon>
        <taxon>Enterovibrio</taxon>
    </lineage>
</organism>
<dbReference type="NCBIfam" id="NF037970">
    <property type="entry name" value="vanZ_1"/>
    <property type="match status" value="1"/>
</dbReference>
<evidence type="ECO:0000313" key="3">
    <source>
        <dbReference type="Proteomes" id="UP001149821"/>
    </source>
</evidence>
<feature type="transmembrane region" description="Helical" evidence="1">
    <location>
        <begin position="105"/>
        <end position="124"/>
    </location>
</feature>
<keyword evidence="1" id="KW-0472">Membrane</keyword>
<dbReference type="Proteomes" id="UP001149821">
    <property type="component" value="Unassembled WGS sequence"/>
</dbReference>
<name>A0ABT5QN18_9GAMM</name>
<protein>
    <submittedName>
        <fullName evidence="2">VanZ family protein</fullName>
    </submittedName>
</protein>
<reference evidence="2" key="1">
    <citation type="submission" date="2021-12" db="EMBL/GenBank/DDBJ databases">
        <title>Enterovibrio ZSDZ35 sp. nov. and Enterovibrio ZSDZ42 sp. nov., isolated from coastal seawater in Qingdao.</title>
        <authorList>
            <person name="Zhang P."/>
        </authorList>
    </citation>
    <scope>NUCLEOTIDE SEQUENCE</scope>
    <source>
        <strain evidence="2">ZSDZ35</strain>
    </source>
</reference>
<accession>A0ABT5QN18</accession>
<gene>
    <name evidence="2" type="ORF">LRP49_14515</name>
</gene>
<keyword evidence="1" id="KW-0812">Transmembrane</keyword>
<feature type="transmembrane region" description="Helical" evidence="1">
    <location>
        <begin position="68"/>
        <end position="85"/>
    </location>
</feature>
<keyword evidence="3" id="KW-1185">Reference proteome</keyword>
<proteinExistence type="predicted"/>
<dbReference type="RefSeq" id="WP_274143024.1">
    <property type="nucleotide sequence ID" value="NZ_JAJUBB010000010.1"/>
</dbReference>
<keyword evidence="1" id="KW-1133">Transmembrane helix</keyword>